<proteinExistence type="predicted"/>
<dbReference type="Proteomes" id="UP000515934">
    <property type="component" value="Chromosome"/>
</dbReference>
<gene>
    <name evidence="3" type="ORF">H9L06_00940</name>
</gene>
<dbReference type="AlphaFoldDB" id="A0A7G9S561"/>
<reference evidence="3 4" key="1">
    <citation type="submission" date="2020-08" db="EMBL/GenBank/DDBJ databases">
        <title>Genome sequence of Leucobacter denitrificans KACC 14055T.</title>
        <authorList>
            <person name="Hyun D.-W."/>
            <person name="Bae J.-W."/>
        </authorList>
    </citation>
    <scope>NUCLEOTIDE SEQUENCE [LARGE SCALE GENOMIC DNA]</scope>
    <source>
        <strain evidence="3 4">KACC 14055</strain>
    </source>
</reference>
<dbReference type="SUPFAM" id="SSF54637">
    <property type="entry name" value="Thioesterase/thiol ester dehydrase-isomerase"/>
    <property type="match status" value="1"/>
</dbReference>
<dbReference type="Pfam" id="PF13622">
    <property type="entry name" value="4HBT_3"/>
    <property type="match status" value="1"/>
</dbReference>
<dbReference type="InterPro" id="IPR029069">
    <property type="entry name" value="HotDog_dom_sf"/>
</dbReference>
<accession>A0A7G9S561</accession>
<evidence type="ECO:0000313" key="3">
    <source>
        <dbReference type="EMBL" id="QNN62986.1"/>
    </source>
</evidence>
<dbReference type="EMBL" id="CP060716">
    <property type="protein sequence ID" value="QNN62986.1"/>
    <property type="molecule type" value="Genomic_DNA"/>
</dbReference>
<protein>
    <submittedName>
        <fullName evidence="3">PaaI family thioesterase</fullName>
    </submittedName>
</protein>
<dbReference type="CDD" id="cd03443">
    <property type="entry name" value="PaaI_thioesterase"/>
    <property type="match status" value="1"/>
</dbReference>
<dbReference type="InterPro" id="IPR049449">
    <property type="entry name" value="TesB_ACOT8-like_N"/>
</dbReference>
<keyword evidence="4" id="KW-1185">Reference proteome</keyword>
<dbReference type="KEGG" id="ldn:H9L06_00940"/>
<evidence type="ECO:0000259" key="1">
    <source>
        <dbReference type="Pfam" id="PF13622"/>
    </source>
</evidence>
<dbReference type="Pfam" id="PF20789">
    <property type="entry name" value="4HBT_3C"/>
    <property type="match status" value="1"/>
</dbReference>
<dbReference type="Gene3D" id="3.10.129.10">
    <property type="entry name" value="Hotdog Thioesterase"/>
    <property type="match status" value="1"/>
</dbReference>
<feature type="domain" description="Acyl-CoA thioesterase-like N-terminal HotDog" evidence="1">
    <location>
        <begin position="158"/>
        <end position="237"/>
    </location>
</feature>
<dbReference type="InterPro" id="IPR049450">
    <property type="entry name" value="ACOT8-like_C"/>
</dbReference>
<name>A0A7G9S561_9MICO</name>
<dbReference type="RefSeq" id="WP_187555454.1">
    <property type="nucleotide sequence ID" value="NZ_CP060716.1"/>
</dbReference>
<evidence type="ECO:0000259" key="2">
    <source>
        <dbReference type="Pfam" id="PF20789"/>
    </source>
</evidence>
<feature type="domain" description="Acyl-CoA thioesterase-like C-terminal" evidence="2">
    <location>
        <begin position="16"/>
        <end position="102"/>
    </location>
</feature>
<organism evidence="3 4">
    <name type="scientific">Leucobacter denitrificans</name>
    <dbReference type="NCBI Taxonomy" id="683042"/>
    <lineage>
        <taxon>Bacteria</taxon>
        <taxon>Bacillati</taxon>
        <taxon>Actinomycetota</taxon>
        <taxon>Actinomycetes</taxon>
        <taxon>Micrococcales</taxon>
        <taxon>Microbacteriaceae</taxon>
        <taxon>Leucobacter</taxon>
    </lineage>
</organism>
<sequence>MDPPSEGIYVQKPGPWFRNDEGAFAWASLGMLADHGLSLVLLDGHPPGMNGMVTTELSIDFNPAADPSDDEFRLDTHIVGISQVGGLSKGEISNRRGDRVAIASLSGRYLPVPEGGYLELPPAPAETVPFTTMLPMLFEGTSDGAIGTLPIPLWLANPRGIMHGGIHTIALEYTARKTLGEALWRPTSIRVSFLRGIPVDDLLTVVATRVHTGRSLTVVRVESRRTDGKLAGIATVSYEAR</sequence>
<evidence type="ECO:0000313" key="4">
    <source>
        <dbReference type="Proteomes" id="UP000515934"/>
    </source>
</evidence>